<keyword evidence="1" id="KW-0134">Cell wall</keyword>
<evidence type="ECO:0000256" key="5">
    <source>
        <dbReference type="SAM" id="Phobius"/>
    </source>
</evidence>
<keyword evidence="3" id="KW-0732">Signal</keyword>
<evidence type="ECO:0000256" key="4">
    <source>
        <dbReference type="ARBA" id="ARBA00023088"/>
    </source>
</evidence>
<dbReference type="InterPro" id="IPR019931">
    <property type="entry name" value="LPXTG_anchor"/>
</dbReference>
<dbReference type="RefSeq" id="WP_199567085.1">
    <property type="nucleotide sequence ID" value="NZ_JAENBP010000001.1"/>
</dbReference>
<evidence type="ECO:0000313" key="7">
    <source>
        <dbReference type="EMBL" id="MBJ8349155.1"/>
    </source>
</evidence>
<evidence type="ECO:0000256" key="3">
    <source>
        <dbReference type="ARBA" id="ARBA00022729"/>
    </source>
</evidence>
<gene>
    <name evidence="7" type="ORF">JHK64_00735</name>
</gene>
<accession>A0A934UCW6</accession>
<dbReference type="Proteomes" id="UP000644875">
    <property type="component" value="Unassembled WGS sequence"/>
</dbReference>
<evidence type="ECO:0000256" key="1">
    <source>
        <dbReference type="ARBA" id="ARBA00022512"/>
    </source>
</evidence>
<evidence type="ECO:0000259" key="6">
    <source>
        <dbReference type="PROSITE" id="PS50847"/>
    </source>
</evidence>
<comment type="caution">
    <text evidence="7">The sequence shown here is derived from an EMBL/GenBank/DDBJ whole genome shotgun (WGS) entry which is preliminary data.</text>
</comment>
<name>A0A934UCW6_9STRE</name>
<dbReference type="AlphaFoldDB" id="A0A934UCW6"/>
<dbReference type="NCBIfam" id="TIGR01167">
    <property type="entry name" value="LPXTG_anchor"/>
    <property type="match status" value="1"/>
</dbReference>
<feature type="transmembrane region" description="Helical" evidence="5">
    <location>
        <begin position="130"/>
        <end position="147"/>
    </location>
</feature>
<feature type="domain" description="Gram-positive cocci surface proteins LPxTG" evidence="6">
    <location>
        <begin position="118"/>
        <end position="153"/>
    </location>
</feature>
<protein>
    <submittedName>
        <fullName evidence="7">LPXTG cell wall anchor domain-containing protein</fullName>
    </submittedName>
</protein>
<evidence type="ECO:0000256" key="2">
    <source>
        <dbReference type="ARBA" id="ARBA00022525"/>
    </source>
</evidence>
<proteinExistence type="predicted"/>
<keyword evidence="4" id="KW-0572">Peptidoglycan-anchor</keyword>
<sequence length="153" mass="17181">MIPPAQEIVKVTWSVDKDLVTQVSNYTATEKTQTVTSPIVEGYQADKTSVIFTNLDTDTTPIQQEEVITYHKVIDAITENTDDNVSQKTEKHPLSLKRYPKMTTINKEPMISSNQSTLPLTGDNDDSNRVIVGHVLVTLTMAGLIFFKRRKNN</sequence>
<dbReference type="Pfam" id="PF00746">
    <property type="entry name" value="Gram_pos_anchor"/>
    <property type="match status" value="1"/>
</dbReference>
<keyword evidence="2" id="KW-0964">Secreted</keyword>
<keyword evidence="5" id="KW-0472">Membrane</keyword>
<keyword evidence="8" id="KW-1185">Reference proteome</keyword>
<keyword evidence="5" id="KW-0812">Transmembrane</keyword>
<organism evidence="7 8">
    <name type="scientific">Streptococcus zalophi</name>
    <dbReference type="NCBI Taxonomy" id="640031"/>
    <lineage>
        <taxon>Bacteria</taxon>
        <taxon>Bacillati</taxon>
        <taxon>Bacillota</taxon>
        <taxon>Bacilli</taxon>
        <taxon>Lactobacillales</taxon>
        <taxon>Streptococcaceae</taxon>
        <taxon>Streptococcus</taxon>
    </lineage>
</organism>
<dbReference type="EMBL" id="JAENBP010000001">
    <property type="protein sequence ID" value="MBJ8349155.1"/>
    <property type="molecule type" value="Genomic_DNA"/>
</dbReference>
<dbReference type="PROSITE" id="PS50847">
    <property type="entry name" value="GRAM_POS_ANCHORING"/>
    <property type="match status" value="1"/>
</dbReference>
<keyword evidence="5" id="KW-1133">Transmembrane helix</keyword>
<evidence type="ECO:0000313" key="8">
    <source>
        <dbReference type="Proteomes" id="UP000644875"/>
    </source>
</evidence>
<reference evidence="7 8" key="1">
    <citation type="journal article" date="2021" name="Int. J. Syst. Evol. Microbiol.">
        <title>Streptococcus vicugnae sp. nov., isolated from faeces of alpacas (Vicugna pacos) and cattle (Bos taurus), Streptococcus zalophi sp. nov., and Streptococcus pacificus sp. nov., isolated from respiratory tract of California sea lions (Zalophus californianus).</title>
        <authorList>
            <person name="Volokhov D.V."/>
            <person name="Zagorodnyaya T.A."/>
            <person name="Shen Z."/>
            <person name="Blom J."/>
            <person name="Furtak V.A."/>
            <person name="Eisenberg T."/>
            <person name="Fan P."/>
            <person name="Jeong K.C."/>
            <person name="Gao Y."/>
            <person name="Zhang S."/>
            <person name="Amselle M."/>
        </authorList>
    </citation>
    <scope>NUCLEOTIDE SEQUENCE [LARGE SCALE GENOMIC DNA]</scope>
    <source>
        <strain evidence="8">CSL7508-lung</strain>
    </source>
</reference>